<evidence type="ECO:0000313" key="1">
    <source>
        <dbReference type="EMBL" id="KAH9518052.1"/>
    </source>
</evidence>
<name>A0A922L9E9_DERFA</name>
<reference evidence="1" key="1">
    <citation type="submission" date="2013-05" db="EMBL/GenBank/DDBJ databases">
        <authorList>
            <person name="Yim A.K.Y."/>
            <person name="Chan T.F."/>
            <person name="Ji K.M."/>
            <person name="Liu X.Y."/>
            <person name="Zhou J.W."/>
            <person name="Li R.Q."/>
            <person name="Yang K.Y."/>
            <person name="Li J."/>
            <person name="Li M."/>
            <person name="Law P.T.W."/>
            <person name="Wu Y.L."/>
            <person name="Cai Z.L."/>
            <person name="Qin H."/>
            <person name="Bao Y."/>
            <person name="Leung R.K.K."/>
            <person name="Ng P.K.S."/>
            <person name="Zou J."/>
            <person name="Zhong X.J."/>
            <person name="Ran P.X."/>
            <person name="Zhong N.S."/>
            <person name="Liu Z.G."/>
            <person name="Tsui S.K.W."/>
        </authorList>
    </citation>
    <scope>NUCLEOTIDE SEQUENCE</scope>
    <source>
        <strain evidence="1">Derf</strain>
        <tissue evidence="1">Whole organism</tissue>
    </source>
</reference>
<sequence>MMEMILFTLYRYGHLSKYNQTSLIQSLILYNQEQGKKQLEKSDFKIFERYSQQQKKIDPPGNIHMMMVNCGNNSNNNITIVEIITI</sequence>
<accession>A0A922L9E9</accession>
<organism evidence="1 2">
    <name type="scientific">Dermatophagoides farinae</name>
    <name type="common">American house dust mite</name>
    <dbReference type="NCBI Taxonomy" id="6954"/>
    <lineage>
        <taxon>Eukaryota</taxon>
        <taxon>Metazoa</taxon>
        <taxon>Ecdysozoa</taxon>
        <taxon>Arthropoda</taxon>
        <taxon>Chelicerata</taxon>
        <taxon>Arachnida</taxon>
        <taxon>Acari</taxon>
        <taxon>Acariformes</taxon>
        <taxon>Sarcoptiformes</taxon>
        <taxon>Astigmata</taxon>
        <taxon>Psoroptidia</taxon>
        <taxon>Analgoidea</taxon>
        <taxon>Pyroglyphidae</taxon>
        <taxon>Dermatophagoidinae</taxon>
        <taxon>Dermatophagoides</taxon>
    </lineage>
</organism>
<comment type="caution">
    <text evidence="1">The sequence shown here is derived from an EMBL/GenBank/DDBJ whole genome shotgun (WGS) entry which is preliminary data.</text>
</comment>
<dbReference type="EMBL" id="ASGP02000003">
    <property type="protein sequence ID" value="KAH9518052.1"/>
    <property type="molecule type" value="Genomic_DNA"/>
</dbReference>
<dbReference type="AlphaFoldDB" id="A0A922L9E9"/>
<dbReference type="Proteomes" id="UP000790347">
    <property type="component" value="Unassembled WGS sequence"/>
</dbReference>
<gene>
    <name evidence="1" type="ORF">DERF_008655</name>
</gene>
<evidence type="ECO:0000313" key="2">
    <source>
        <dbReference type="Proteomes" id="UP000790347"/>
    </source>
</evidence>
<reference evidence="1" key="2">
    <citation type="journal article" date="2022" name="Res Sq">
        <title>Comparative Genomics Reveals Insights into the Divergent Evolution of Astigmatic Mites and Household Pest Adaptations.</title>
        <authorList>
            <person name="Xiong Q."/>
            <person name="Wan A.T.-Y."/>
            <person name="Liu X.-Y."/>
            <person name="Fung C.S.-H."/>
            <person name="Xiao X."/>
            <person name="Malainual N."/>
            <person name="Hou J."/>
            <person name="Wang L."/>
            <person name="Wang M."/>
            <person name="Yang K."/>
            <person name="Cui Y."/>
            <person name="Leung E."/>
            <person name="Nong W."/>
            <person name="Shin S.-K."/>
            <person name="Au S."/>
            <person name="Jeong K.Y."/>
            <person name="Chew F.T."/>
            <person name="Hui J."/>
            <person name="Leung T.F."/>
            <person name="Tungtrongchitr A."/>
            <person name="Zhong N."/>
            <person name="Liu Z."/>
            <person name="Tsui S."/>
        </authorList>
    </citation>
    <scope>NUCLEOTIDE SEQUENCE</scope>
    <source>
        <strain evidence="1">Derf</strain>
        <tissue evidence="1">Whole organism</tissue>
    </source>
</reference>
<proteinExistence type="predicted"/>
<keyword evidence="2" id="KW-1185">Reference proteome</keyword>
<protein>
    <submittedName>
        <fullName evidence="1">Uncharacterized protein</fullName>
    </submittedName>
</protein>
<feature type="non-terminal residue" evidence="1">
    <location>
        <position position="86"/>
    </location>
</feature>